<proteinExistence type="predicted"/>
<keyword evidence="3" id="KW-1185">Reference proteome</keyword>
<feature type="region of interest" description="Disordered" evidence="1">
    <location>
        <begin position="199"/>
        <end position="260"/>
    </location>
</feature>
<dbReference type="RefSeq" id="WP_258731274.1">
    <property type="nucleotide sequence ID" value="NZ_JANTHZ010000001.1"/>
</dbReference>
<evidence type="ECO:0000256" key="1">
    <source>
        <dbReference type="SAM" id="MobiDB-lite"/>
    </source>
</evidence>
<feature type="compositionally biased region" description="Basic and acidic residues" evidence="1">
    <location>
        <begin position="88"/>
        <end position="97"/>
    </location>
</feature>
<gene>
    <name evidence="2" type="ORF">NVS89_04420</name>
</gene>
<comment type="caution">
    <text evidence="2">The sequence shown here is derived from an EMBL/GenBank/DDBJ whole genome shotgun (WGS) entry which is preliminary data.</text>
</comment>
<accession>A0A9X2T2Y2</accession>
<reference evidence="2" key="1">
    <citation type="submission" date="2022-08" db="EMBL/GenBank/DDBJ databases">
        <authorList>
            <person name="Li F."/>
        </authorList>
    </citation>
    <scope>NUCLEOTIDE SEQUENCE</scope>
    <source>
        <strain evidence="2">MQZ15Z-1</strain>
    </source>
</reference>
<dbReference type="Proteomes" id="UP001151088">
    <property type="component" value="Unassembled WGS sequence"/>
</dbReference>
<organism evidence="2 3">
    <name type="scientific">Ancylobacter mangrovi</name>
    <dbReference type="NCBI Taxonomy" id="2972472"/>
    <lineage>
        <taxon>Bacteria</taxon>
        <taxon>Pseudomonadati</taxon>
        <taxon>Pseudomonadota</taxon>
        <taxon>Alphaproteobacteria</taxon>
        <taxon>Hyphomicrobiales</taxon>
        <taxon>Xanthobacteraceae</taxon>
        <taxon>Ancylobacter</taxon>
    </lineage>
</organism>
<feature type="region of interest" description="Disordered" evidence="1">
    <location>
        <begin position="77"/>
        <end position="103"/>
    </location>
</feature>
<sequence>MSAPSPACSRFQRSLNLAKDMRAVDDVMRLVWQSHGEGRLSDDEAQSLADLAQEQRGKRASAVGTPLPSARLLSRFKPRRRPCSPDRQAARDRRRDLGGAGNMPAAIRRAFTEGQRAALTIIAGEVKHHGQCDLPIDRIAALAGCGRTTVQNAVHEARRLGLIKVTGRPQRGRKNLTNIVVIVSAEWLAWLKRGPAAHRPIGSKTSTHSPKMVNPTKNTGRRTDPIKGSSSPSSRDPGSAVAGLREERGAAVASIGRSWR</sequence>
<protein>
    <submittedName>
        <fullName evidence="2">Helix-turn-helix domain-containing protein</fullName>
    </submittedName>
</protein>
<dbReference type="AlphaFoldDB" id="A0A9X2T2Y2"/>
<dbReference type="EMBL" id="JANTHZ010000001">
    <property type="protein sequence ID" value="MCS0494331.1"/>
    <property type="molecule type" value="Genomic_DNA"/>
</dbReference>
<feature type="compositionally biased region" description="Low complexity" evidence="1">
    <location>
        <begin position="228"/>
        <end position="239"/>
    </location>
</feature>
<evidence type="ECO:0000313" key="2">
    <source>
        <dbReference type="EMBL" id="MCS0494331.1"/>
    </source>
</evidence>
<name>A0A9X2T2Y2_9HYPH</name>
<evidence type="ECO:0000313" key="3">
    <source>
        <dbReference type="Proteomes" id="UP001151088"/>
    </source>
</evidence>